<proteinExistence type="inferred from homology"/>
<dbReference type="EMBL" id="AP019755">
    <property type="protein sequence ID" value="BBL34378.1"/>
    <property type="molecule type" value="Genomic_DNA"/>
</dbReference>
<dbReference type="Proteomes" id="UP000316473">
    <property type="component" value="Chromosome"/>
</dbReference>
<dbReference type="Gene3D" id="3.30.70.120">
    <property type="match status" value="1"/>
</dbReference>
<organism evidence="2 3">
    <name type="scientific">Nitrosomonas stercoris</name>
    <dbReference type="NCBI Taxonomy" id="1444684"/>
    <lineage>
        <taxon>Bacteria</taxon>
        <taxon>Pseudomonadati</taxon>
        <taxon>Pseudomonadota</taxon>
        <taxon>Betaproteobacteria</taxon>
        <taxon>Nitrosomonadales</taxon>
        <taxon>Nitrosomonadaceae</taxon>
        <taxon>Nitrosomonas</taxon>
    </lineage>
</organism>
<gene>
    <name evidence="2" type="ORF">Nstercoris_00609</name>
</gene>
<dbReference type="KEGG" id="nst:Nstercoris_00609"/>
<dbReference type="Pfam" id="PF03091">
    <property type="entry name" value="CutA1"/>
    <property type="match status" value="1"/>
</dbReference>
<dbReference type="InterPro" id="IPR004323">
    <property type="entry name" value="Ion_tolerance_CutA"/>
</dbReference>
<evidence type="ECO:0000256" key="1">
    <source>
        <dbReference type="ARBA" id="ARBA00010169"/>
    </source>
</evidence>
<protein>
    <submittedName>
        <fullName evidence="2">Divalent-cation tolerance protein CutA</fullName>
    </submittedName>
</protein>
<comment type="similarity">
    <text evidence="1">Belongs to the CutA family.</text>
</comment>
<dbReference type="GO" id="GO:0005507">
    <property type="term" value="F:copper ion binding"/>
    <property type="evidence" value="ECO:0007669"/>
    <property type="project" value="TreeGrafter"/>
</dbReference>
<dbReference type="PANTHER" id="PTHR23419">
    <property type="entry name" value="DIVALENT CATION TOLERANCE CUTA-RELATED"/>
    <property type="match status" value="1"/>
</dbReference>
<reference evidence="2 3" key="1">
    <citation type="submission" date="2019-06" db="EMBL/GenBank/DDBJ databases">
        <title>Nitrosomonas stercoris KYUHI-S whole genome shotgun sequence.</title>
        <authorList>
            <person name="Nakagawa T."/>
            <person name="Tsuchiya Y."/>
            <person name="Takahashi R."/>
        </authorList>
    </citation>
    <scope>NUCLEOTIDE SEQUENCE [LARGE SCALE GENOMIC DNA]</scope>
    <source>
        <strain evidence="2 3">KYUHI-S</strain>
    </source>
</reference>
<evidence type="ECO:0000313" key="3">
    <source>
        <dbReference type="Proteomes" id="UP000316473"/>
    </source>
</evidence>
<dbReference type="SUPFAM" id="SSF54913">
    <property type="entry name" value="GlnB-like"/>
    <property type="match status" value="1"/>
</dbReference>
<dbReference type="InterPro" id="IPR015867">
    <property type="entry name" value="N-reg_PII/ATP_PRibTrfase_C"/>
</dbReference>
<dbReference type="GO" id="GO:0010038">
    <property type="term" value="P:response to metal ion"/>
    <property type="evidence" value="ECO:0007669"/>
    <property type="project" value="InterPro"/>
</dbReference>
<accession>A0A4Y1YKN5</accession>
<dbReference type="InterPro" id="IPR011322">
    <property type="entry name" value="N-reg_PII-like_a/b"/>
</dbReference>
<name>A0A4Y1YKN5_9PROT</name>
<evidence type="ECO:0000313" key="2">
    <source>
        <dbReference type="EMBL" id="BBL34378.1"/>
    </source>
</evidence>
<dbReference type="AlphaFoldDB" id="A0A4Y1YKN5"/>
<keyword evidence="3" id="KW-1185">Reference proteome</keyword>
<sequence>MTKSAQFLLILTSLPDKTSAQKLAKILIEQRLAACVNILPSCTSIYRWQDQIETANEIPLLIKTVQERYTAIEKLIQSNHPYELPEIIAVPLDSGLPDYLQWVTRETTEKNT</sequence>
<dbReference type="PANTHER" id="PTHR23419:SF8">
    <property type="entry name" value="FI09726P"/>
    <property type="match status" value="1"/>
</dbReference>